<organism evidence="2 3">
    <name type="scientific">Diatrype stigma</name>
    <dbReference type="NCBI Taxonomy" id="117547"/>
    <lineage>
        <taxon>Eukaryota</taxon>
        <taxon>Fungi</taxon>
        <taxon>Dikarya</taxon>
        <taxon>Ascomycota</taxon>
        <taxon>Pezizomycotina</taxon>
        <taxon>Sordariomycetes</taxon>
        <taxon>Xylariomycetidae</taxon>
        <taxon>Xylariales</taxon>
        <taxon>Diatrypaceae</taxon>
        <taxon>Diatrype</taxon>
    </lineage>
</organism>
<proteinExistence type="predicted"/>
<reference evidence="2 3" key="1">
    <citation type="submission" date="2024-02" db="EMBL/GenBank/DDBJ databases">
        <title>De novo assembly and annotation of 12 fungi associated with fruit tree decline syndrome in Ontario, Canada.</title>
        <authorList>
            <person name="Sulman M."/>
            <person name="Ellouze W."/>
            <person name="Ilyukhin E."/>
        </authorList>
    </citation>
    <scope>NUCLEOTIDE SEQUENCE [LARGE SCALE GENOMIC DNA]</scope>
    <source>
        <strain evidence="2 3">M11/M66-122</strain>
    </source>
</reference>
<feature type="region of interest" description="Disordered" evidence="1">
    <location>
        <begin position="31"/>
        <end position="60"/>
    </location>
</feature>
<gene>
    <name evidence="2" type="ORF">SLS62_004554</name>
</gene>
<accession>A0AAN9V2V3</accession>
<comment type="caution">
    <text evidence="2">The sequence shown here is derived from an EMBL/GenBank/DDBJ whole genome shotgun (WGS) entry which is preliminary data.</text>
</comment>
<keyword evidence="3" id="KW-1185">Reference proteome</keyword>
<sequence length="160" mass="17467">MIGTLKRALSIKAAPTRVEVVNPETGCLGATWLSTPRRPSQPQSHPPKQQPAYDGPHHAAPDRCRCLTTNDITQDVLRAHAEWLLARGLLAGPADVGPLILRLILRLPVAPELALPPEAYRDKSVRVKLPLGEVFPLRLERNSAGLESFPPLDESDLMLG</sequence>
<evidence type="ECO:0000256" key="1">
    <source>
        <dbReference type="SAM" id="MobiDB-lite"/>
    </source>
</evidence>
<protein>
    <submittedName>
        <fullName evidence="2">Uncharacterized protein</fullName>
    </submittedName>
</protein>
<dbReference type="EMBL" id="JAKJXP020000028">
    <property type="protein sequence ID" value="KAK7753479.1"/>
    <property type="molecule type" value="Genomic_DNA"/>
</dbReference>
<evidence type="ECO:0000313" key="3">
    <source>
        <dbReference type="Proteomes" id="UP001320420"/>
    </source>
</evidence>
<dbReference type="AlphaFoldDB" id="A0AAN9V2V3"/>
<name>A0AAN9V2V3_9PEZI</name>
<evidence type="ECO:0000313" key="2">
    <source>
        <dbReference type="EMBL" id="KAK7753479.1"/>
    </source>
</evidence>
<dbReference type="Proteomes" id="UP001320420">
    <property type="component" value="Unassembled WGS sequence"/>
</dbReference>